<dbReference type="GO" id="GO:0006511">
    <property type="term" value="P:ubiquitin-dependent protein catabolic process"/>
    <property type="evidence" value="ECO:0007669"/>
    <property type="project" value="UniProtKB-UniRule"/>
</dbReference>
<evidence type="ECO:0000256" key="5">
    <source>
        <dbReference type="ARBA" id="ARBA00022723"/>
    </source>
</evidence>
<sequence>MEDARDESRIEGMDLNLYLGLPRSPRPLALDLGSDLALGSISVPSSSSSVAVFAGDQNSTMDIGAAGAAADDLPVPYSPSNASYDVNLPSVDPSIAEHPVAPYSPSYIPIPLMDPSYSPSEVQPLQFSLEEPPNEQMNQDGGASAPGLVDESLVPLASTLQGDNGDEHWNHEDGSSSRGDSLQFPVLRFRRLIESHHRLQLMSFNSSTNVSSGERSDLGWSLPPLPQPPRSMGKDKVVGEGIATEDSDEDLEEKSKSAADFECNICFEMAKEPVVTSCGHLFCWPCLYQWLYLHSEHKECPVCKGEVLESHITPIFGRGSSEAREEIKCGEDGKPGLNIPPRPRGNRVESFRQQMRPITRTRRLGEVSWRRLFHDRLMHNADGLGEASVHEIFGIGQRRILARLRGGMVHREEGSAERELNVGEALLPRNSTPDPQNSHTNSPLRDGMGLWQRFSLDLGRVVERLASSTSRYRASVSSANPPNTGPVDGLPHVAVAIAADQASPSSTIAVIQGDVAAIDGAAEPNSAGSSSSLRRRGRSSTSGSLDVDGGSLHVRKRRRLN</sequence>
<comment type="domain">
    <text evidence="11">The RING-type zinc finger domain is responsible for E3 ligase activity.</text>
</comment>
<evidence type="ECO:0000256" key="6">
    <source>
        <dbReference type="ARBA" id="ARBA00022771"/>
    </source>
</evidence>
<comment type="subcellular location">
    <subcellularLocation>
        <location evidence="2">Endomembrane system</location>
    </subcellularLocation>
    <subcellularLocation>
        <location evidence="11">Endoplasmic reticulum membrane</location>
        <topology evidence="11">Single-pass type IV membrane protein</topology>
    </subcellularLocation>
</comment>
<dbReference type="InterPro" id="IPR045103">
    <property type="entry name" value="RNF5/RNF185-like"/>
</dbReference>
<dbReference type="GeneID" id="120279105"/>
<evidence type="ECO:0000256" key="4">
    <source>
        <dbReference type="ARBA" id="ARBA00022679"/>
    </source>
</evidence>
<dbReference type="GO" id="GO:0061630">
    <property type="term" value="F:ubiquitin protein ligase activity"/>
    <property type="evidence" value="ECO:0007669"/>
    <property type="project" value="UniProtKB-UniRule"/>
</dbReference>
<feature type="domain" description="RING-type" evidence="13">
    <location>
        <begin position="263"/>
        <end position="304"/>
    </location>
</feature>
<keyword evidence="5 11" id="KW-0479">Metal-binding</keyword>
<dbReference type="GO" id="GO:0005789">
    <property type="term" value="C:endoplasmic reticulum membrane"/>
    <property type="evidence" value="ECO:0007669"/>
    <property type="project" value="UniProtKB-SubCell"/>
</dbReference>
<dbReference type="Pfam" id="PF00097">
    <property type="entry name" value="zf-C3HC4"/>
    <property type="match status" value="1"/>
</dbReference>
<keyword evidence="14" id="KW-1185">Reference proteome</keyword>
<feature type="region of interest" description="Disordered" evidence="12">
    <location>
        <begin position="521"/>
        <end position="561"/>
    </location>
</feature>
<dbReference type="Gene3D" id="3.30.40.10">
    <property type="entry name" value="Zinc/RING finger domain, C3HC4 (zinc finger)"/>
    <property type="match status" value="1"/>
</dbReference>
<reference evidence="15" key="1">
    <citation type="submission" date="2025-08" db="UniProtKB">
        <authorList>
            <consortium name="RefSeq"/>
        </authorList>
    </citation>
    <scope>IDENTIFICATION</scope>
</reference>
<dbReference type="InterPro" id="IPR018957">
    <property type="entry name" value="Znf_C3HC4_RING-type"/>
</dbReference>
<feature type="region of interest" description="Disordered" evidence="12">
    <location>
        <begin position="426"/>
        <end position="446"/>
    </location>
</feature>
<dbReference type="InterPro" id="IPR017907">
    <property type="entry name" value="Znf_RING_CS"/>
</dbReference>
<dbReference type="CDD" id="cd16534">
    <property type="entry name" value="RING-HC_RNF5-like"/>
    <property type="match status" value="1"/>
</dbReference>
<evidence type="ECO:0000256" key="1">
    <source>
        <dbReference type="ARBA" id="ARBA00000900"/>
    </source>
</evidence>
<evidence type="ECO:0000256" key="10">
    <source>
        <dbReference type="PROSITE-ProRule" id="PRU00175"/>
    </source>
</evidence>
<gene>
    <name evidence="15" type="primary">LOC120279105</name>
</gene>
<dbReference type="SUPFAM" id="SSF57850">
    <property type="entry name" value="RING/U-box"/>
    <property type="match status" value="1"/>
</dbReference>
<dbReference type="Proteomes" id="UP001515500">
    <property type="component" value="Chromosome 16"/>
</dbReference>
<dbReference type="InterPro" id="IPR001841">
    <property type="entry name" value="Znf_RING"/>
</dbReference>
<keyword evidence="9" id="KW-0472">Membrane</keyword>
<feature type="compositionally biased region" description="Polar residues" evidence="12">
    <location>
        <begin position="429"/>
        <end position="443"/>
    </location>
</feature>
<accession>A0AB40CSW5</accession>
<dbReference type="FunFam" id="3.30.40.10:FF:000365">
    <property type="entry name" value="Zinc finger family protein"/>
    <property type="match status" value="1"/>
</dbReference>
<protein>
    <recommendedName>
        <fullName evidence="11">E3 ubiquitin-protein ligase RMA</fullName>
        <ecNumber evidence="11">2.3.2.27</ecNumber>
    </recommendedName>
    <alternativeName>
        <fullName evidence="11">Protein RING membrane-anchor</fullName>
    </alternativeName>
    <alternativeName>
        <fullName evidence="11">RING-type E3 ubiquitin transferase RMA</fullName>
    </alternativeName>
</protein>
<name>A0AB40CSW5_DIOCR</name>
<dbReference type="PROSITE" id="PS00518">
    <property type="entry name" value="ZF_RING_1"/>
    <property type="match status" value="1"/>
</dbReference>
<dbReference type="InterPro" id="IPR013083">
    <property type="entry name" value="Znf_RING/FYVE/PHD"/>
</dbReference>
<evidence type="ECO:0000313" key="14">
    <source>
        <dbReference type="Proteomes" id="UP001515500"/>
    </source>
</evidence>
<keyword evidence="7 11" id="KW-0833">Ubl conjugation pathway</keyword>
<feature type="compositionally biased region" description="Basic and acidic residues" evidence="12">
    <location>
        <begin position="165"/>
        <end position="175"/>
    </location>
</feature>
<feature type="region of interest" description="Disordered" evidence="12">
    <location>
        <begin position="207"/>
        <end position="235"/>
    </location>
</feature>
<evidence type="ECO:0000256" key="7">
    <source>
        <dbReference type="ARBA" id="ARBA00022786"/>
    </source>
</evidence>
<evidence type="ECO:0000256" key="12">
    <source>
        <dbReference type="SAM" id="MobiDB-lite"/>
    </source>
</evidence>
<dbReference type="AlphaFoldDB" id="A0AB40CSW5"/>
<comment type="catalytic activity">
    <reaction evidence="1 11">
        <text>S-ubiquitinyl-[E2 ubiquitin-conjugating enzyme]-L-cysteine + [acceptor protein]-L-lysine = [E2 ubiquitin-conjugating enzyme]-L-cysteine + N(6)-ubiquitinyl-[acceptor protein]-L-lysine.</text>
        <dbReference type="EC" id="2.3.2.27"/>
    </reaction>
</comment>
<dbReference type="PROSITE" id="PS50089">
    <property type="entry name" value="ZF_RING_2"/>
    <property type="match status" value="1"/>
</dbReference>
<evidence type="ECO:0000256" key="9">
    <source>
        <dbReference type="ARBA" id="ARBA00023136"/>
    </source>
</evidence>
<dbReference type="PANTHER" id="PTHR12313">
    <property type="entry name" value="E3 UBIQUITIN-PROTEIN LIGASE RNF5-RELATED"/>
    <property type="match status" value="1"/>
</dbReference>
<evidence type="ECO:0000259" key="13">
    <source>
        <dbReference type="PROSITE" id="PS50089"/>
    </source>
</evidence>
<evidence type="ECO:0000256" key="8">
    <source>
        <dbReference type="ARBA" id="ARBA00022833"/>
    </source>
</evidence>
<keyword evidence="8 11" id="KW-0862">Zinc</keyword>
<keyword evidence="6 10" id="KW-0863">Zinc-finger</keyword>
<keyword evidence="11" id="KW-0256">Endoplasmic reticulum</keyword>
<dbReference type="EC" id="2.3.2.27" evidence="11"/>
<evidence type="ECO:0000256" key="11">
    <source>
        <dbReference type="RuleBase" id="RU369090"/>
    </source>
</evidence>
<feature type="region of interest" description="Disordered" evidence="12">
    <location>
        <begin position="158"/>
        <end position="180"/>
    </location>
</feature>
<evidence type="ECO:0000256" key="3">
    <source>
        <dbReference type="ARBA" id="ARBA00004906"/>
    </source>
</evidence>
<proteinExistence type="predicted"/>
<comment type="pathway">
    <text evidence="3 11">Protein modification; protein ubiquitination.</text>
</comment>
<keyword evidence="4 11" id="KW-0808">Transferase</keyword>
<organism evidence="14 15">
    <name type="scientific">Dioscorea cayennensis subsp. rotundata</name>
    <name type="common">White Guinea yam</name>
    <name type="synonym">Dioscorea rotundata</name>
    <dbReference type="NCBI Taxonomy" id="55577"/>
    <lineage>
        <taxon>Eukaryota</taxon>
        <taxon>Viridiplantae</taxon>
        <taxon>Streptophyta</taxon>
        <taxon>Embryophyta</taxon>
        <taxon>Tracheophyta</taxon>
        <taxon>Spermatophyta</taxon>
        <taxon>Magnoliopsida</taxon>
        <taxon>Liliopsida</taxon>
        <taxon>Dioscoreales</taxon>
        <taxon>Dioscoreaceae</taxon>
        <taxon>Dioscorea</taxon>
    </lineage>
</organism>
<evidence type="ECO:0000256" key="2">
    <source>
        <dbReference type="ARBA" id="ARBA00004308"/>
    </source>
</evidence>
<dbReference type="SMART" id="SM00184">
    <property type="entry name" value="RING"/>
    <property type="match status" value="1"/>
</dbReference>
<comment type="function">
    <text evidence="11">E3 ubiquitin-protein ligase.</text>
</comment>
<evidence type="ECO:0000313" key="15">
    <source>
        <dbReference type="RefSeq" id="XP_039141901.1"/>
    </source>
</evidence>
<dbReference type="RefSeq" id="XP_039141901.1">
    <property type="nucleotide sequence ID" value="XM_039285967.1"/>
</dbReference>
<dbReference type="GO" id="GO:0008270">
    <property type="term" value="F:zinc ion binding"/>
    <property type="evidence" value="ECO:0007669"/>
    <property type="project" value="UniProtKB-KW"/>
</dbReference>